<protein>
    <submittedName>
        <fullName evidence="2">Uncharacterized protein</fullName>
    </submittedName>
</protein>
<organism evidence="2 3">
    <name type="scientific">Adineta steineri</name>
    <dbReference type="NCBI Taxonomy" id="433720"/>
    <lineage>
        <taxon>Eukaryota</taxon>
        <taxon>Metazoa</taxon>
        <taxon>Spiralia</taxon>
        <taxon>Gnathifera</taxon>
        <taxon>Rotifera</taxon>
        <taxon>Eurotatoria</taxon>
        <taxon>Bdelloidea</taxon>
        <taxon>Adinetida</taxon>
        <taxon>Adinetidae</taxon>
        <taxon>Adineta</taxon>
    </lineage>
</organism>
<dbReference type="OrthoDB" id="10010729at2759"/>
<proteinExistence type="predicted"/>
<keyword evidence="3" id="KW-1185">Reference proteome</keyword>
<dbReference type="Proteomes" id="UP000663877">
    <property type="component" value="Unassembled WGS sequence"/>
</dbReference>
<name>A0A815XT76_9BILA</name>
<evidence type="ECO:0000313" key="3">
    <source>
        <dbReference type="Proteomes" id="UP000663832"/>
    </source>
</evidence>
<dbReference type="EMBL" id="CAJNOM010000781">
    <property type="protein sequence ID" value="CAF1561433.1"/>
    <property type="molecule type" value="Genomic_DNA"/>
</dbReference>
<sequence length="166" mass="18351">MGSALLGILGFTKIFNGIDGLLVSKVNKHGRLKTIEKRKLRLEKTSAATRKCTAKGLPRIEIAKTYASYFINNDTTDKIGSALLGVLGFTVAIPAQCVFPAPWRSFAIEQMALMFLPKWFNVFSIVFDCGTVFTLDFDREEQESAIIALTIHPHPQDGQVNCTIVD</sequence>
<dbReference type="Proteomes" id="UP000663832">
    <property type="component" value="Unassembled WGS sequence"/>
</dbReference>
<reference evidence="2" key="1">
    <citation type="submission" date="2021-02" db="EMBL/GenBank/DDBJ databases">
        <authorList>
            <person name="Nowell W R."/>
        </authorList>
    </citation>
    <scope>NUCLEOTIDE SEQUENCE</scope>
</reference>
<comment type="caution">
    <text evidence="2">The sequence shown here is derived from an EMBL/GenBank/DDBJ whole genome shotgun (WGS) entry which is preliminary data.</text>
</comment>
<dbReference type="EMBL" id="CAJNOI010000433">
    <property type="protein sequence ID" value="CAF1277782.1"/>
    <property type="molecule type" value="Genomic_DNA"/>
</dbReference>
<dbReference type="AlphaFoldDB" id="A0A815XT76"/>
<evidence type="ECO:0000313" key="1">
    <source>
        <dbReference type="EMBL" id="CAF1277782.1"/>
    </source>
</evidence>
<gene>
    <name evidence="1" type="ORF">BJG266_LOCUS31026</name>
    <name evidence="2" type="ORF">QVE165_LOCUS47929</name>
</gene>
<accession>A0A815XT76</accession>
<evidence type="ECO:0000313" key="2">
    <source>
        <dbReference type="EMBL" id="CAF1561433.1"/>
    </source>
</evidence>